<protein>
    <submittedName>
        <fullName evidence="2">Uncharacterized protein</fullName>
    </submittedName>
</protein>
<evidence type="ECO:0000313" key="2">
    <source>
        <dbReference type="EMBL" id="GIM97522.1"/>
    </source>
</evidence>
<keyword evidence="3" id="KW-1185">Reference proteome</keyword>
<name>A0A919WC46_9ACTN</name>
<reference evidence="2 3" key="1">
    <citation type="submission" date="2021-03" db="EMBL/GenBank/DDBJ databases">
        <title>Whole genome shotgun sequence of Actinoplanes toevensis NBRC 105298.</title>
        <authorList>
            <person name="Komaki H."/>
            <person name="Tamura T."/>
        </authorList>
    </citation>
    <scope>NUCLEOTIDE SEQUENCE [LARGE SCALE GENOMIC DNA]</scope>
    <source>
        <strain evidence="2 3">NBRC 105298</strain>
    </source>
</reference>
<dbReference type="Proteomes" id="UP000677082">
    <property type="component" value="Unassembled WGS sequence"/>
</dbReference>
<proteinExistence type="predicted"/>
<dbReference type="AlphaFoldDB" id="A0A919WC46"/>
<evidence type="ECO:0000256" key="1">
    <source>
        <dbReference type="SAM" id="MobiDB-lite"/>
    </source>
</evidence>
<organism evidence="2 3">
    <name type="scientific">Paractinoplanes toevensis</name>
    <dbReference type="NCBI Taxonomy" id="571911"/>
    <lineage>
        <taxon>Bacteria</taxon>
        <taxon>Bacillati</taxon>
        <taxon>Actinomycetota</taxon>
        <taxon>Actinomycetes</taxon>
        <taxon>Micromonosporales</taxon>
        <taxon>Micromonosporaceae</taxon>
        <taxon>Paractinoplanes</taxon>
    </lineage>
</organism>
<evidence type="ECO:0000313" key="3">
    <source>
        <dbReference type="Proteomes" id="UP000677082"/>
    </source>
</evidence>
<gene>
    <name evidence="2" type="ORF">Ato02nite_093150</name>
</gene>
<comment type="caution">
    <text evidence="2">The sequence shown here is derived from an EMBL/GenBank/DDBJ whole genome shotgun (WGS) entry which is preliminary data.</text>
</comment>
<dbReference type="RefSeq" id="WP_213013160.1">
    <property type="nucleotide sequence ID" value="NZ_BOQN01000148.1"/>
</dbReference>
<feature type="region of interest" description="Disordered" evidence="1">
    <location>
        <begin position="115"/>
        <end position="139"/>
    </location>
</feature>
<sequence length="139" mass="14730">MLTETLIALGAAGGTAVVEAATTDVWNTAKDRVARLFGGDPKQVTILEARLEDTHERLAAAPADQVDQVREQQTQVWTTRLQDLLEEQPDTAPALQELLDDLAENSGMTHTATALGTRGAAVGDNADIRASPGSAEPTR</sequence>
<accession>A0A919WC46</accession>
<dbReference type="EMBL" id="BOQN01000148">
    <property type="protein sequence ID" value="GIM97522.1"/>
    <property type="molecule type" value="Genomic_DNA"/>
</dbReference>